<dbReference type="Pfam" id="PF10321">
    <property type="entry name" value="7TM_GPCR_Srt"/>
    <property type="match status" value="1"/>
</dbReference>
<sequence length="341" mass="38906">MELYVLRHDEYLRLYNCSYMSGKEWFDHGIPDPFFGILTFAIGVVLNVAYVPCLITMFNSRVLMKWSAYKLMFYIGINDIVLLDMNSYFTGYYSIIGAVGCPGVDIKYIFGTLGMVAWTSQSVSILMLALNRCIDLWQPRYLSKVFDGKRTYYWIGASVIYSLYFLLFVPGVIFSLHGYAWFFDPYLDIEEMKFVDKSKYDSSPLVHHNIAISTLLPLVHIFLICSIWRRGYQGSPSVRRAQTVMTIQTLMICAVTSFCAFVYFYMQLVPVSVLLSKSATLTLQLSNGAPPVVYLLVNRTIREGVLAMLPFKVSFSTNAHPMPSYTTRTGAVLPTFHISKH</sequence>
<dbReference type="Proteomes" id="UP001175271">
    <property type="component" value="Unassembled WGS sequence"/>
</dbReference>
<gene>
    <name evidence="2" type="ORF">QR680_016418</name>
</gene>
<evidence type="ECO:0000313" key="3">
    <source>
        <dbReference type="Proteomes" id="UP001175271"/>
    </source>
</evidence>
<dbReference type="AlphaFoldDB" id="A0AA39LMB1"/>
<protein>
    <submittedName>
        <fullName evidence="2">Uncharacterized protein</fullName>
    </submittedName>
</protein>
<evidence type="ECO:0000313" key="2">
    <source>
        <dbReference type="EMBL" id="KAK0402587.1"/>
    </source>
</evidence>
<dbReference type="PANTHER" id="PTHR23021">
    <property type="entry name" value="SERPENTINE RECEPTOR, CLASS T"/>
    <property type="match status" value="1"/>
</dbReference>
<feature type="transmembrane region" description="Helical" evidence="1">
    <location>
        <begin position="210"/>
        <end position="228"/>
    </location>
</feature>
<feature type="transmembrane region" description="Helical" evidence="1">
    <location>
        <begin position="34"/>
        <end position="59"/>
    </location>
</feature>
<feature type="transmembrane region" description="Helical" evidence="1">
    <location>
        <begin position="71"/>
        <end position="96"/>
    </location>
</feature>
<reference evidence="2" key="1">
    <citation type="submission" date="2023-06" db="EMBL/GenBank/DDBJ databases">
        <title>Genomic analysis of the entomopathogenic nematode Steinernema hermaphroditum.</title>
        <authorList>
            <person name="Schwarz E.M."/>
            <person name="Heppert J.K."/>
            <person name="Baniya A."/>
            <person name="Schwartz H.T."/>
            <person name="Tan C.-H."/>
            <person name="Antoshechkin I."/>
            <person name="Sternberg P.W."/>
            <person name="Goodrich-Blair H."/>
            <person name="Dillman A.R."/>
        </authorList>
    </citation>
    <scope>NUCLEOTIDE SEQUENCE</scope>
    <source>
        <strain evidence="2">PS9179</strain>
        <tissue evidence="2">Whole animal</tissue>
    </source>
</reference>
<dbReference type="InterPro" id="IPR019425">
    <property type="entry name" value="7TM_GPCR_serpentine_rcpt_Srt"/>
</dbReference>
<dbReference type="EMBL" id="JAUCMV010000004">
    <property type="protein sequence ID" value="KAK0402587.1"/>
    <property type="molecule type" value="Genomic_DNA"/>
</dbReference>
<feature type="transmembrane region" description="Helical" evidence="1">
    <location>
        <begin position="249"/>
        <end position="266"/>
    </location>
</feature>
<organism evidence="2 3">
    <name type="scientific">Steinernema hermaphroditum</name>
    <dbReference type="NCBI Taxonomy" id="289476"/>
    <lineage>
        <taxon>Eukaryota</taxon>
        <taxon>Metazoa</taxon>
        <taxon>Ecdysozoa</taxon>
        <taxon>Nematoda</taxon>
        <taxon>Chromadorea</taxon>
        <taxon>Rhabditida</taxon>
        <taxon>Tylenchina</taxon>
        <taxon>Panagrolaimomorpha</taxon>
        <taxon>Strongyloidoidea</taxon>
        <taxon>Steinernematidae</taxon>
        <taxon>Steinernema</taxon>
    </lineage>
</organism>
<evidence type="ECO:0000256" key="1">
    <source>
        <dbReference type="SAM" id="Phobius"/>
    </source>
</evidence>
<keyword evidence="1" id="KW-1133">Transmembrane helix</keyword>
<keyword evidence="1" id="KW-0812">Transmembrane</keyword>
<proteinExistence type="predicted"/>
<dbReference type="PANTHER" id="PTHR23021:SF11">
    <property type="entry name" value="SERPENTINE RECEPTOR, CLASS T"/>
    <property type="match status" value="1"/>
</dbReference>
<dbReference type="SUPFAM" id="SSF81321">
    <property type="entry name" value="Family A G protein-coupled receptor-like"/>
    <property type="match status" value="1"/>
</dbReference>
<feature type="transmembrane region" description="Helical" evidence="1">
    <location>
        <begin position="151"/>
        <end position="176"/>
    </location>
</feature>
<feature type="transmembrane region" description="Helical" evidence="1">
    <location>
        <begin position="108"/>
        <end position="130"/>
    </location>
</feature>
<keyword evidence="3" id="KW-1185">Reference proteome</keyword>
<keyword evidence="1" id="KW-0472">Membrane</keyword>
<accession>A0AA39LMB1</accession>
<comment type="caution">
    <text evidence="2">The sequence shown here is derived from an EMBL/GenBank/DDBJ whole genome shotgun (WGS) entry which is preliminary data.</text>
</comment>
<name>A0AA39LMB1_9BILA</name>
<dbReference type="Gene3D" id="1.20.1070.10">
    <property type="entry name" value="Rhodopsin 7-helix transmembrane proteins"/>
    <property type="match status" value="1"/>
</dbReference>